<reference evidence="1 2" key="1">
    <citation type="submission" date="2024-10" db="EMBL/GenBank/DDBJ databases">
        <title>The Natural Products Discovery Center: Release of the First 8490 Sequenced Strains for Exploring Actinobacteria Biosynthetic Diversity.</title>
        <authorList>
            <person name="Kalkreuter E."/>
            <person name="Kautsar S.A."/>
            <person name="Yang D."/>
            <person name="Bader C.D."/>
            <person name="Teijaro C.N."/>
            <person name="Fluegel L."/>
            <person name="Davis C.M."/>
            <person name="Simpson J.R."/>
            <person name="Lauterbach L."/>
            <person name="Steele A.D."/>
            <person name="Gui C."/>
            <person name="Meng S."/>
            <person name="Li G."/>
            <person name="Viehrig K."/>
            <person name="Ye F."/>
            <person name="Su P."/>
            <person name="Kiefer A.F."/>
            <person name="Nichols A."/>
            <person name="Cepeda A.J."/>
            <person name="Yan W."/>
            <person name="Fan B."/>
            <person name="Jiang Y."/>
            <person name="Adhikari A."/>
            <person name="Zheng C.-J."/>
            <person name="Schuster L."/>
            <person name="Cowan T.M."/>
            <person name="Smanski M.J."/>
            <person name="Chevrette M.G."/>
            <person name="De Carvalho L.P.S."/>
            <person name="Shen B."/>
        </authorList>
    </citation>
    <scope>NUCLEOTIDE SEQUENCE [LARGE SCALE GENOMIC DNA]</scope>
    <source>
        <strain evidence="1 2">NPDC019481</strain>
    </source>
</reference>
<sequence>MATAILAALHGGATLSWLADDPRSLEAALDIALAPVLSPHRPSGPGDRPPG</sequence>
<comment type="caution">
    <text evidence="1">The sequence shown here is derived from an EMBL/GenBank/DDBJ whole genome shotgun (WGS) entry which is preliminary data.</text>
</comment>
<evidence type="ECO:0008006" key="3">
    <source>
        <dbReference type="Google" id="ProtNLM"/>
    </source>
</evidence>
<protein>
    <recommendedName>
        <fullName evidence="3">MftR C-terminal domain-containing protein</fullName>
    </recommendedName>
</protein>
<dbReference type="EMBL" id="JBIRYI010000013">
    <property type="protein sequence ID" value="MFI2489206.1"/>
    <property type="molecule type" value="Genomic_DNA"/>
</dbReference>
<keyword evidence="2" id="KW-1185">Reference proteome</keyword>
<organism evidence="1 2">
    <name type="scientific">Promicromonospora kroppenstedtii</name>
    <dbReference type="NCBI Taxonomy" id="440482"/>
    <lineage>
        <taxon>Bacteria</taxon>
        <taxon>Bacillati</taxon>
        <taxon>Actinomycetota</taxon>
        <taxon>Actinomycetes</taxon>
        <taxon>Micrococcales</taxon>
        <taxon>Promicromonosporaceae</taxon>
        <taxon>Promicromonospora</taxon>
    </lineage>
</organism>
<accession>A0ABW7XNU2</accession>
<dbReference type="Proteomes" id="UP001611580">
    <property type="component" value="Unassembled WGS sequence"/>
</dbReference>
<dbReference type="RefSeq" id="WP_397406278.1">
    <property type="nucleotide sequence ID" value="NZ_JBIRYI010000013.1"/>
</dbReference>
<name>A0ABW7XNU2_9MICO</name>
<proteinExistence type="predicted"/>
<evidence type="ECO:0000313" key="1">
    <source>
        <dbReference type="EMBL" id="MFI2489206.1"/>
    </source>
</evidence>
<gene>
    <name evidence="1" type="ORF">ACH47X_20015</name>
</gene>
<evidence type="ECO:0000313" key="2">
    <source>
        <dbReference type="Proteomes" id="UP001611580"/>
    </source>
</evidence>